<accession>A0A0D0CDI0</accession>
<keyword evidence="2" id="KW-1185">Reference proteome</keyword>
<dbReference type="HOGENOM" id="CLU_2250461_0_0_1"/>
<protein>
    <submittedName>
        <fullName evidence="1">Unplaced genomic scaffold GYMLUscaffold_52, whole genome shotgun sequence</fullName>
    </submittedName>
</protein>
<gene>
    <name evidence="1" type="ORF">GYMLUDRAFT_47325</name>
</gene>
<sequence>MGSCARYLPYKIPPAHNCFRSGFFPTLRQLNKMVFEMFDNSISRQNGTTFFAMLKTISTYIVGVFAAARQFIVLISGARATSGIGMRVRSGGDNALAVERLFIP</sequence>
<dbReference type="Proteomes" id="UP000053593">
    <property type="component" value="Unassembled WGS sequence"/>
</dbReference>
<dbReference type="EMBL" id="KN834800">
    <property type="protein sequence ID" value="KIK56107.1"/>
    <property type="molecule type" value="Genomic_DNA"/>
</dbReference>
<organism evidence="1 2">
    <name type="scientific">Collybiopsis luxurians FD-317 M1</name>
    <dbReference type="NCBI Taxonomy" id="944289"/>
    <lineage>
        <taxon>Eukaryota</taxon>
        <taxon>Fungi</taxon>
        <taxon>Dikarya</taxon>
        <taxon>Basidiomycota</taxon>
        <taxon>Agaricomycotina</taxon>
        <taxon>Agaricomycetes</taxon>
        <taxon>Agaricomycetidae</taxon>
        <taxon>Agaricales</taxon>
        <taxon>Marasmiineae</taxon>
        <taxon>Omphalotaceae</taxon>
        <taxon>Collybiopsis</taxon>
        <taxon>Collybiopsis luxurians</taxon>
    </lineage>
</organism>
<evidence type="ECO:0000313" key="2">
    <source>
        <dbReference type="Proteomes" id="UP000053593"/>
    </source>
</evidence>
<dbReference type="AlphaFoldDB" id="A0A0D0CDI0"/>
<evidence type="ECO:0000313" key="1">
    <source>
        <dbReference type="EMBL" id="KIK56107.1"/>
    </source>
</evidence>
<reference evidence="1 2" key="1">
    <citation type="submission" date="2014-04" db="EMBL/GenBank/DDBJ databases">
        <title>Evolutionary Origins and Diversification of the Mycorrhizal Mutualists.</title>
        <authorList>
            <consortium name="DOE Joint Genome Institute"/>
            <consortium name="Mycorrhizal Genomics Consortium"/>
            <person name="Kohler A."/>
            <person name="Kuo A."/>
            <person name="Nagy L.G."/>
            <person name="Floudas D."/>
            <person name="Copeland A."/>
            <person name="Barry K.W."/>
            <person name="Cichocki N."/>
            <person name="Veneault-Fourrey C."/>
            <person name="LaButti K."/>
            <person name="Lindquist E.A."/>
            <person name="Lipzen A."/>
            <person name="Lundell T."/>
            <person name="Morin E."/>
            <person name="Murat C."/>
            <person name="Riley R."/>
            <person name="Ohm R."/>
            <person name="Sun H."/>
            <person name="Tunlid A."/>
            <person name="Henrissat B."/>
            <person name="Grigoriev I.V."/>
            <person name="Hibbett D.S."/>
            <person name="Martin F."/>
        </authorList>
    </citation>
    <scope>NUCLEOTIDE SEQUENCE [LARGE SCALE GENOMIC DNA]</scope>
    <source>
        <strain evidence="1 2">FD-317 M1</strain>
    </source>
</reference>
<name>A0A0D0CDI0_9AGAR</name>
<proteinExistence type="predicted"/>